<comment type="caution">
    <text evidence="1">The sequence shown here is derived from an EMBL/GenBank/DDBJ whole genome shotgun (WGS) entry which is preliminary data.</text>
</comment>
<evidence type="ECO:0000313" key="1">
    <source>
        <dbReference type="EMBL" id="KAK8886299.1"/>
    </source>
</evidence>
<keyword evidence="2" id="KW-1185">Reference proteome</keyword>
<protein>
    <submittedName>
        <fullName evidence="1">Uncharacterized protein</fullName>
    </submittedName>
</protein>
<dbReference type="Proteomes" id="UP001470230">
    <property type="component" value="Unassembled WGS sequence"/>
</dbReference>
<dbReference type="EMBL" id="JAPFFF010000007">
    <property type="protein sequence ID" value="KAK8886299.1"/>
    <property type="molecule type" value="Genomic_DNA"/>
</dbReference>
<sequence>MLRRLLERARKFDEMTAKGSMKTRLDRELEQWIQIDDDERQKFIKSKISGYRSLFGDLVEIPRGYCIVS</sequence>
<organism evidence="1 2">
    <name type="scientific">Tritrichomonas musculus</name>
    <dbReference type="NCBI Taxonomy" id="1915356"/>
    <lineage>
        <taxon>Eukaryota</taxon>
        <taxon>Metamonada</taxon>
        <taxon>Parabasalia</taxon>
        <taxon>Tritrichomonadida</taxon>
        <taxon>Tritrichomonadidae</taxon>
        <taxon>Tritrichomonas</taxon>
    </lineage>
</organism>
<reference evidence="1 2" key="1">
    <citation type="submission" date="2024-04" db="EMBL/GenBank/DDBJ databases">
        <title>Tritrichomonas musculus Genome.</title>
        <authorList>
            <person name="Alves-Ferreira E."/>
            <person name="Grigg M."/>
            <person name="Lorenzi H."/>
            <person name="Galac M."/>
        </authorList>
    </citation>
    <scope>NUCLEOTIDE SEQUENCE [LARGE SCALE GENOMIC DNA]</scope>
    <source>
        <strain evidence="1 2">EAF2021</strain>
    </source>
</reference>
<name>A0ABR2K5H0_9EUKA</name>
<proteinExistence type="predicted"/>
<accession>A0ABR2K5H0</accession>
<gene>
    <name evidence="1" type="ORF">M9Y10_041761</name>
</gene>
<evidence type="ECO:0000313" key="2">
    <source>
        <dbReference type="Proteomes" id="UP001470230"/>
    </source>
</evidence>